<proteinExistence type="predicted"/>
<dbReference type="AlphaFoldDB" id="A0AAW4ZNI2"/>
<evidence type="ECO:0000313" key="2">
    <source>
        <dbReference type="EMBL" id="MCF2301935.1"/>
    </source>
</evidence>
<gene>
    <name evidence="2" type="ORF">GLP33_09345</name>
</gene>
<dbReference type="Proteomes" id="UP000813876">
    <property type="component" value="Unassembled WGS sequence"/>
</dbReference>
<dbReference type="RefSeq" id="WP_045028566.1">
    <property type="nucleotide sequence ID" value="NZ_CAMLDN010000070.1"/>
</dbReference>
<reference evidence="2" key="1">
    <citation type="submission" date="2019-11" db="EMBL/GenBank/DDBJ databases">
        <title>Comparative genomics of photobacteria reveal adaptation to distinct habitats.</title>
        <authorList>
            <person name="Fuertes-Perez S."/>
            <person name="Hilgarth M."/>
            <person name="Vogel R.F."/>
        </authorList>
    </citation>
    <scope>NUCLEOTIDE SEQUENCE</scope>
    <source>
        <strain evidence="2">TMW2.2145</strain>
    </source>
</reference>
<feature type="chain" id="PRO_5043341378" evidence="1">
    <location>
        <begin position="20"/>
        <end position="95"/>
    </location>
</feature>
<organism evidence="2 3">
    <name type="scientific">Photobacterium phosphoreum</name>
    <dbReference type="NCBI Taxonomy" id="659"/>
    <lineage>
        <taxon>Bacteria</taxon>
        <taxon>Pseudomonadati</taxon>
        <taxon>Pseudomonadota</taxon>
        <taxon>Gammaproteobacteria</taxon>
        <taxon>Vibrionales</taxon>
        <taxon>Vibrionaceae</taxon>
        <taxon>Photobacterium</taxon>
    </lineage>
</organism>
<accession>A0AAW4ZNI2</accession>
<evidence type="ECO:0000256" key="1">
    <source>
        <dbReference type="SAM" id="SignalP"/>
    </source>
</evidence>
<evidence type="ECO:0000313" key="3">
    <source>
        <dbReference type="Proteomes" id="UP000813876"/>
    </source>
</evidence>
<keyword evidence="1" id="KW-0732">Signal</keyword>
<name>A0AAW4ZNI2_PHOPO</name>
<feature type="signal peptide" evidence="1">
    <location>
        <begin position="1"/>
        <end position="19"/>
    </location>
</feature>
<sequence length="95" mass="9980">MKKLLSILVLSSVSLFANAATVAVTQPVLAQINSISVYSGDNVDNQKTALKTINKASVPDFAHCAVYLPKNQKSATTTIKLARNDDGKLSISCGG</sequence>
<dbReference type="GeneID" id="57354628"/>
<comment type="caution">
    <text evidence="2">The sequence shown here is derived from an EMBL/GenBank/DDBJ whole genome shotgun (WGS) entry which is preliminary data.</text>
</comment>
<dbReference type="EMBL" id="WMCP01000009">
    <property type="protein sequence ID" value="MCF2301935.1"/>
    <property type="molecule type" value="Genomic_DNA"/>
</dbReference>
<protein>
    <submittedName>
        <fullName evidence="2">Uncharacterized protein</fullName>
    </submittedName>
</protein>